<comment type="similarity">
    <text evidence="3 13">Belongs to the alternative oxidase family.</text>
</comment>
<keyword evidence="11 13" id="KW-0408">Iron</keyword>
<gene>
    <name evidence="14" type="ORF">HS088_TW13G00717</name>
</gene>
<keyword evidence="7 13" id="KW-0479">Metal-binding</keyword>
<protein>
    <recommendedName>
        <fullName evidence="13">Ubiquinol oxidase</fullName>
        <ecNumber evidence="13">1.10.3.11</ecNumber>
    </recommendedName>
</protein>
<dbReference type="GO" id="GO:0102721">
    <property type="term" value="F:ubiquinol:oxygen oxidoreductase activity"/>
    <property type="evidence" value="ECO:0007669"/>
    <property type="project" value="UniProtKB-EC"/>
</dbReference>
<comment type="caution">
    <text evidence="14">The sequence shown here is derived from an EMBL/GenBank/DDBJ whole genome shotgun (WGS) entry which is preliminary data.</text>
</comment>
<name>A0A7J7CV99_TRIWF</name>
<keyword evidence="12 13" id="KW-0472">Membrane</keyword>
<dbReference type="Pfam" id="PF01786">
    <property type="entry name" value="AOX"/>
    <property type="match status" value="1"/>
</dbReference>
<dbReference type="GO" id="GO:0010230">
    <property type="term" value="P:alternative respiration"/>
    <property type="evidence" value="ECO:0007669"/>
    <property type="project" value="TreeGrafter"/>
</dbReference>
<evidence type="ECO:0000256" key="13">
    <source>
        <dbReference type="RuleBase" id="RU003779"/>
    </source>
</evidence>
<evidence type="ECO:0000256" key="6">
    <source>
        <dbReference type="ARBA" id="ARBA00022692"/>
    </source>
</evidence>
<dbReference type="InParanoid" id="A0A7J7CV99"/>
<keyword evidence="8 13" id="KW-0249">Electron transport</keyword>
<evidence type="ECO:0000256" key="5">
    <source>
        <dbReference type="ARBA" id="ARBA00022660"/>
    </source>
</evidence>
<proteinExistence type="inferred from homology"/>
<reference evidence="14 15" key="1">
    <citation type="journal article" date="2020" name="Nat. Commun.">
        <title>Genome of Tripterygium wilfordii and identification of cytochrome P450 involved in triptolide biosynthesis.</title>
        <authorList>
            <person name="Tu L."/>
            <person name="Su P."/>
            <person name="Zhang Z."/>
            <person name="Gao L."/>
            <person name="Wang J."/>
            <person name="Hu T."/>
            <person name="Zhou J."/>
            <person name="Zhang Y."/>
            <person name="Zhao Y."/>
            <person name="Liu Y."/>
            <person name="Song Y."/>
            <person name="Tong Y."/>
            <person name="Lu Y."/>
            <person name="Yang J."/>
            <person name="Xu C."/>
            <person name="Jia M."/>
            <person name="Peters R.J."/>
            <person name="Huang L."/>
            <person name="Gao W."/>
        </authorList>
    </citation>
    <scope>NUCLEOTIDE SEQUENCE [LARGE SCALE GENOMIC DNA]</scope>
    <source>
        <strain evidence="15">cv. XIE 37</strain>
        <tissue evidence="14">Leaf</tissue>
    </source>
</reference>
<organism evidence="14 15">
    <name type="scientific">Tripterygium wilfordii</name>
    <name type="common">Thunder God vine</name>
    <dbReference type="NCBI Taxonomy" id="458696"/>
    <lineage>
        <taxon>Eukaryota</taxon>
        <taxon>Viridiplantae</taxon>
        <taxon>Streptophyta</taxon>
        <taxon>Embryophyta</taxon>
        <taxon>Tracheophyta</taxon>
        <taxon>Spermatophyta</taxon>
        <taxon>Magnoliopsida</taxon>
        <taxon>eudicotyledons</taxon>
        <taxon>Gunneridae</taxon>
        <taxon>Pentapetalae</taxon>
        <taxon>rosids</taxon>
        <taxon>fabids</taxon>
        <taxon>Celastrales</taxon>
        <taxon>Celastraceae</taxon>
        <taxon>Tripterygium</taxon>
    </lineage>
</organism>
<dbReference type="GO" id="GO:0106292">
    <property type="term" value="F:superoxide-generating NADPH oxidase activity"/>
    <property type="evidence" value="ECO:0007669"/>
    <property type="project" value="UniProtKB-ARBA"/>
</dbReference>
<dbReference type="Gene3D" id="1.20.1260.140">
    <property type="entry name" value="Alternative oxidase"/>
    <property type="match status" value="1"/>
</dbReference>
<dbReference type="GO" id="GO:0016020">
    <property type="term" value="C:membrane"/>
    <property type="evidence" value="ECO:0007669"/>
    <property type="project" value="UniProtKB-SubCell"/>
</dbReference>
<dbReference type="GO" id="GO:0005739">
    <property type="term" value="C:mitochondrion"/>
    <property type="evidence" value="ECO:0007669"/>
    <property type="project" value="TreeGrafter"/>
</dbReference>
<dbReference type="GO" id="GO:0009916">
    <property type="term" value="F:alternative oxidase activity"/>
    <property type="evidence" value="ECO:0007669"/>
    <property type="project" value="UniProtKB-UniRule"/>
</dbReference>
<dbReference type="GO" id="GO:0046872">
    <property type="term" value="F:metal ion binding"/>
    <property type="evidence" value="ECO:0007669"/>
    <property type="project" value="UniProtKB-UniRule"/>
</dbReference>
<dbReference type="EC" id="1.10.3.11" evidence="13"/>
<keyword evidence="4" id="KW-0813">Transport</keyword>
<comment type="subcellular location">
    <subcellularLocation>
        <location evidence="2">Membrane</location>
    </subcellularLocation>
</comment>
<evidence type="ECO:0000256" key="4">
    <source>
        <dbReference type="ARBA" id="ARBA00022448"/>
    </source>
</evidence>
<dbReference type="InterPro" id="IPR002680">
    <property type="entry name" value="AOX"/>
</dbReference>
<dbReference type="PANTHER" id="PTHR31803:SF6">
    <property type="entry name" value="UBIQUINOL OXIDASE 2, MITOCHONDRIAL"/>
    <property type="match status" value="1"/>
</dbReference>
<comment type="cofactor">
    <cofactor evidence="13">
        <name>Fe cation</name>
        <dbReference type="ChEBI" id="CHEBI:24875"/>
    </cofactor>
    <text evidence="13">Binds 2 iron ions per subunit.</text>
</comment>
<keyword evidence="5 13" id="KW-0679">Respiratory chain</keyword>
<comment type="catalytic activity">
    <reaction evidence="1 13">
        <text>2 a ubiquinol + O2 = 2 a ubiquinone + 2 H2O</text>
        <dbReference type="Rhea" id="RHEA:30255"/>
        <dbReference type="Rhea" id="RHEA-COMP:9565"/>
        <dbReference type="Rhea" id="RHEA-COMP:9566"/>
        <dbReference type="ChEBI" id="CHEBI:15377"/>
        <dbReference type="ChEBI" id="CHEBI:15379"/>
        <dbReference type="ChEBI" id="CHEBI:16389"/>
        <dbReference type="ChEBI" id="CHEBI:17976"/>
        <dbReference type="EC" id="1.10.3.11"/>
    </reaction>
</comment>
<keyword evidence="10 13" id="KW-0560">Oxidoreductase</keyword>
<evidence type="ECO:0000256" key="1">
    <source>
        <dbReference type="ARBA" id="ARBA00001192"/>
    </source>
</evidence>
<dbReference type="PANTHER" id="PTHR31803">
    <property type="entry name" value="ALTERNATIVE OXIDASE"/>
    <property type="match status" value="1"/>
</dbReference>
<dbReference type="GO" id="GO:0098803">
    <property type="term" value="C:respiratory chain complex"/>
    <property type="evidence" value="ECO:0007669"/>
    <property type="project" value="UniProtKB-UniRule"/>
</dbReference>
<evidence type="ECO:0000256" key="11">
    <source>
        <dbReference type="ARBA" id="ARBA00023004"/>
    </source>
</evidence>
<dbReference type="Proteomes" id="UP000593562">
    <property type="component" value="Unassembled WGS sequence"/>
</dbReference>
<keyword evidence="6 13" id="KW-0812">Transmembrane</keyword>
<evidence type="ECO:0000256" key="8">
    <source>
        <dbReference type="ARBA" id="ARBA00022982"/>
    </source>
</evidence>
<dbReference type="AlphaFoldDB" id="A0A7J7CV99"/>
<evidence type="ECO:0000256" key="9">
    <source>
        <dbReference type="ARBA" id="ARBA00022989"/>
    </source>
</evidence>
<evidence type="ECO:0000313" key="15">
    <source>
        <dbReference type="Proteomes" id="UP000593562"/>
    </source>
</evidence>
<evidence type="ECO:0000256" key="10">
    <source>
        <dbReference type="ARBA" id="ARBA00023002"/>
    </source>
</evidence>
<evidence type="ECO:0000256" key="2">
    <source>
        <dbReference type="ARBA" id="ARBA00004370"/>
    </source>
</evidence>
<evidence type="ECO:0000256" key="7">
    <source>
        <dbReference type="ARBA" id="ARBA00022723"/>
    </source>
</evidence>
<keyword evidence="15" id="KW-1185">Reference proteome</keyword>
<evidence type="ECO:0000256" key="12">
    <source>
        <dbReference type="ARBA" id="ARBA00023136"/>
    </source>
</evidence>
<dbReference type="InterPro" id="IPR038659">
    <property type="entry name" value="AOX_sf"/>
</dbReference>
<dbReference type="EMBL" id="JAAARO010000013">
    <property type="protein sequence ID" value="KAF5737826.1"/>
    <property type="molecule type" value="Genomic_DNA"/>
</dbReference>
<evidence type="ECO:0000256" key="3">
    <source>
        <dbReference type="ARBA" id="ARBA00008388"/>
    </source>
</evidence>
<sequence length="67" mass="7680">MAAVPRMVGGMLLHLRSLHKFQKSGGWIKALLEEAENERMHLMTMVELVNGDWRHKLYKSILVGAHL</sequence>
<keyword evidence="9" id="KW-1133">Transmembrane helix</keyword>
<accession>A0A7J7CV99</accession>
<evidence type="ECO:0000313" key="14">
    <source>
        <dbReference type="EMBL" id="KAF5737826.1"/>
    </source>
</evidence>